<dbReference type="InterPro" id="IPR026960">
    <property type="entry name" value="RVT-Znf"/>
</dbReference>
<dbReference type="Proteomes" id="UP000288805">
    <property type="component" value="Unassembled WGS sequence"/>
</dbReference>
<organism evidence="2 3">
    <name type="scientific">Vitis vinifera</name>
    <name type="common">Grape</name>
    <dbReference type="NCBI Taxonomy" id="29760"/>
    <lineage>
        <taxon>Eukaryota</taxon>
        <taxon>Viridiplantae</taxon>
        <taxon>Streptophyta</taxon>
        <taxon>Embryophyta</taxon>
        <taxon>Tracheophyta</taxon>
        <taxon>Spermatophyta</taxon>
        <taxon>Magnoliopsida</taxon>
        <taxon>eudicotyledons</taxon>
        <taxon>Gunneridae</taxon>
        <taxon>Pentapetalae</taxon>
        <taxon>rosids</taxon>
        <taxon>Vitales</taxon>
        <taxon>Vitaceae</taxon>
        <taxon>Viteae</taxon>
        <taxon>Vitis</taxon>
    </lineage>
</organism>
<dbReference type="Pfam" id="PF13966">
    <property type="entry name" value="zf-RVT"/>
    <property type="match status" value="1"/>
</dbReference>
<dbReference type="PANTHER" id="PTHR33116">
    <property type="entry name" value="REVERSE TRANSCRIPTASE ZINC-BINDING DOMAIN-CONTAINING PROTEIN-RELATED-RELATED"/>
    <property type="match status" value="1"/>
</dbReference>
<gene>
    <name evidence="2" type="ORF">CK203_002318</name>
</gene>
<comment type="caution">
    <text evidence="2">The sequence shown here is derived from an EMBL/GenBank/DDBJ whole genome shotgun (WGS) entry which is preliminary data.</text>
</comment>
<dbReference type="PANTHER" id="PTHR33116:SF78">
    <property type="entry name" value="OS12G0587133 PROTEIN"/>
    <property type="match status" value="1"/>
</dbReference>
<evidence type="ECO:0000259" key="1">
    <source>
        <dbReference type="Pfam" id="PF13966"/>
    </source>
</evidence>
<name>A0A438KJ11_VITVI</name>
<dbReference type="EMBL" id="QGNW01000005">
    <property type="protein sequence ID" value="RVX21177.1"/>
    <property type="molecule type" value="Genomic_DNA"/>
</dbReference>
<accession>A0A438KJ11</accession>
<reference evidence="2 3" key="1">
    <citation type="journal article" date="2018" name="PLoS Genet.">
        <title>Population sequencing reveals clonal diversity and ancestral inbreeding in the grapevine cultivar Chardonnay.</title>
        <authorList>
            <person name="Roach M.J."/>
            <person name="Johnson D.L."/>
            <person name="Bohlmann J."/>
            <person name="van Vuuren H.J."/>
            <person name="Jones S.J."/>
            <person name="Pretorius I.S."/>
            <person name="Schmidt S.A."/>
            <person name="Borneman A.R."/>
        </authorList>
    </citation>
    <scope>NUCLEOTIDE SEQUENCE [LARGE SCALE GENOMIC DNA]</scope>
    <source>
        <strain evidence="3">cv. Chardonnay</strain>
        <tissue evidence="2">Leaf</tissue>
    </source>
</reference>
<proteinExistence type="predicted"/>
<evidence type="ECO:0000313" key="2">
    <source>
        <dbReference type="EMBL" id="RVX21177.1"/>
    </source>
</evidence>
<evidence type="ECO:0000313" key="3">
    <source>
        <dbReference type="Proteomes" id="UP000288805"/>
    </source>
</evidence>
<feature type="domain" description="Reverse transcriptase zinc-binding" evidence="1">
    <location>
        <begin position="215"/>
        <end position="299"/>
    </location>
</feature>
<protein>
    <recommendedName>
        <fullName evidence="1">Reverse transcriptase zinc-binding domain-containing protein</fullName>
    </recommendedName>
</protein>
<sequence length="399" mass="45403">MESFIFSITFEIGRFLGTLDLFLALTSLGLATSSGLLSLLPPFQGCFLIHGLKDIPNGFLGPSSGNLILFGGGLVCLEKSNRGLGVKCLPILNKALLCKWSWRFAIEREVFWNQVIRGKYGEEQGGWCSKEAKGEGGNGVGLWKTLRKELNVDVRVKDVWCCNEGGGSWSPLFSRPFNDWELDEVCKFFLALNGKRVQQTMDDRVIWRETKCEKFSIKFLYKSLVLGPPASFPSSAIWKVYVQPRVSFFGWEAIWGKTLTLDQLQKRGWALANKCYLCQRYEESIDHILLHCEKARTLWALLCSMFGVQWVLPATIKETLIGWNGSFVGKKRKGVRRASHLCLFWAVWKARNKAAFEEEELSIQRLKNSFVYFLRSETKLSIKDGLLTLVDFFGWVGTR</sequence>
<dbReference type="AlphaFoldDB" id="A0A438KJ11"/>